<evidence type="ECO:0000259" key="4">
    <source>
        <dbReference type="PROSITE" id="PS01124"/>
    </source>
</evidence>
<proteinExistence type="predicted"/>
<keyword evidence="6" id="KW-1185">Reference proteome</keyword>
<dbReference type="Proteomes" id="UP000317369">
    <property type="component" value="Chromosome"/>
</dbReference>
<dbReference type="InterPro" id="IPR050204">
    <property type="entry name" value="AraC_XylS_family_regulators"/>
</dbReference>
<gene>
    <name evidence="5" type="primary">araC_1</name>
    <name evidence="5" type="ORF">KS4_01730</name>
</gene>
<dbReference type="InterPro" id="IPR020449">
    <property type="entry name" value="Tscrpt_reg_AraC-type_HTH"/>
</dbReference>
<dbReference type="RefSeq" id="WP_200761433.1">
    <property type="nucleotide sequence ID" value="NZ_CP036425.1"/>
</dbReference>
<dbReference type="InterPro" id="IPR009057">
    <property type="entry name" value="Homeodomain-like_sf"/>
</dbReference>
<dbReference type="PANTHER" id="PTHR46796">
    <property type="entry name" value="HTH-TYPE TRANSCRIPTIONAL ACTIVATOR RHAS-RELATED"/>
    <property type="match status" value="1"/>
</dbReference>
<evidence type="ECO:0000256" key="3">
    <source>
        <dbReference type="ARBA" id="ARBA00023163"/>
    </source>
</evidence>
<dbReference type="InterPro" id="IPR018060">
    <property type="entry name" value="HTH_AraC"/>
</dbReference>
<evidence type="ECO:0000313" key="5">
    <source>
        <dbReference type="EMBL" id="QDU32144.1"/>
    </source>
</evidence>
<accession>A0A517YPJ5</accession>
<organism evidence="5 6">
    <name type="scientific">Poriferisphaera corsica</name>
    <dbReference type="NCBI Taxonomy" id="2528020"/>
    <lineage>
        <taxon>Bacteria</taxon>
        <taxon>Pseudomonadati</taxon>
        <taxon>Planctomycetota</taxon>
        <taxon>Phycisphaerae</taxon>
        <taxon>Phycisphaerales</taxon>
        <taxon>Phycisphaeraceae</taxon>
        <taxon>Poriferisphaera</taxon>
    </lineage>
</organism>
<evidence type="ECO:0000256" key="1">
    <source>
        <dbReference type="ARBA" id="ARBA00023015"/>
    </source>
</evidence>
<keyword evidence="3" id="KW-0804">Transcription</keyword>
<evidence type="ECO:0000256" key="2">
    <source>
        <dbReference type="ARBA" id="ARBA00023125"/>
    </source>
</evidence>
<dbReference type="KEGG" id="pcor:KS4_01730"/>
<sequence>MFSKIGDVANGWVVPWLTSPVDFLDQVKEHLTWDSVVLGIVDVRTVKPDAILVADGVSGEALAKWSEGALVGDELFREAKKKGDASGEMGEGGVLPVGMHTTVQMLPGSLDGQVMWYLAVGRKDRAYDDAEVQVAGLLLQLMKVEFAHVAESEMGRLVLDGDNRLLLADPRSEVKFRQRPELLEQICEKLPAVIKQRWDVLDDDLMHDIVLDMEGVATWMRIRKGGVAGSGRGHLYIETRPVGEGDVPAVGVLEDERIAQAVAYLSDNFAKSPSLSEVAESVYTSPFHFHRLFSRQVGLSPKHYLLRMQLQIAKWMLRATRVPVGEVATAAGFSSHGHFTATFHRLVGVSPTHYRSEA</sequence>
<keyword evidence="2" id="KW-0238">DNA-binding</keyword>
<dbReference type="AlphaFoldDB" id="A0A517YPJ5"/>
<dbReference type="SUPFAM" id="SSF46689">
    <property type="entry name" value="Homeodomain-like"/>
    <property type="match status" value="2"/>
</dbReference>
<dbReference type="Gene3D" id="1.10.10.60">
    <property type="entry name" value="Homeodomain-like"/>
    <property type="match status" value="2"/>
</dbReference>
<dbReference type="PRINTS" id="PR00032">
    <property type="entry name" value="HTHARAC"/>
</dbReference>
<dbReference type="PROSITE" id="PS01124">
    <property type="entry name" value="HTH_ARAC_FAMILY_2"/>
    <property type="match status" value="1"/>
</dbReference>
<reference evidence="5 6" key="1">
    <citation type="submission" date="2019-02" db="EMBL/GenBank/DDBJ databases">
        <title>Deep-cultivation of Planctomycetes and their phenomic and genomic characterization uncovers novel biology.</title>
        <authorList>
            <person name="Wiegand S."/>
            <person name="Jogler M."/>
            <person name="Boedeker C."/>
            <person name="Pinto D."/>
            <person name="Vollmers J."/>
            <person name="Rivas-Marin E."/>
            <person name="Kohn T."/>
            <person name="Peeters S.H."/>
            <person name="Heuer A."/>
            <person name="Rast P."/>
            <person name="Oberbeckmann S."/>
            <person name="Bunk B."/>
            <person name="Jeske O."/>
            <person name="Meyerdierks A."/>
            <person name="Storesund J.E."/>
            <person name="Kallscheuer N."/>
            <person name="Luecker S."/>
            <person name="Lage O.M."/>
            <person name="Pohl T."/>
            <person name="Merkel B.J."/>
            <person name="Hornburger P."/>
            <person name="Mueller R.-W."/>
            <person name="Bruemmer F."/>
            <person name="Labrenz M."/>
            <person name="Spormann A.M."/>
            <person name="Op den Camp H."/>
            <person name="Overmann J."/>
            <person name="Amann R."/>
            <person name="Jetten M.S.M."/>
            <person name="Mascher T."/>
            <person name="Medema M.H."/>
            <person name="Devos D.P."/>
            <person name="Kaster A.-K."/>
            <person name="Ovreas L."/>
            <person name="Rohde M."/>
            <person name="Galperin M.Y."/>
            <person name="Jogler C."/>
        </authorList>
    </citation>
    <scope>NUCLEOTIDE SEQUENCE [LARGE SCALE GENOMIC DNA]</scope>
    <source>
        <strain evidence="5 6">KS4</strain>
    </source>
</reference>
<name>A0A517YPJ5_9BACT</name>
<evidence type="ECO:0000313" key="6">
    <source>
        <dbReference type="Proteomes" id="UP000317369"/>
    </source>
</evidence>
<keyword evidence="1" id="KW-0805">Transcription regulation</keyword>
<dbReference type="GO" id="GO:0003700">
    <property type="term" value="F:DNA-binding transcription factor activity"/>
    <property type="evidence" value="ECO:0007669"/>
    <property type="project" value="InterPro"/>
</dbReference>
<feature type="domain" description="HTH araC/xylS-type" evidence="4">
    <location>
        <begin position="259"/>
        <end position="357"/>
    </location>
</feature>
<dbReference type="EMBL" id="CP036425">
    <property type="protein sequence ID" value="QDU32144.1"/>
    <property type="molecule type" value="Genomic_DNA"/>
</dbReference>
<dbReference type="GO" id="GO:0043565">
    <property type="term" value="F:sequence-specific DNA binding"/>
    <property type="evidence" value="ECO:0007669"/>
    <property type="project" value="InterPro"/>
</dbReference>
<protein>
    <submittedName>
        <fullName evidence="5">Arabinose operon regulatory protein</fullName>
    </submittedName>
</protein>
<dbReference type="Pfam" id="PF12833">
    <property type="entry name" value="HTH_18"/>
    <property type="match status" value="1"/>
</dbReference>
<dbReference type="SMART" id="SM00342">
    <property type="entry name" value="HTH_ARAC"/>
    <property type="match status" value="1"/>
</dbReference>